<sequence>MSESVEWRDILYDKTLEQELTGLKRRRESDPLCRVEDIEGVLQHLYIMDGADWYGRGCVQDITMAATIAAYEHYIAEWKLENQTAARSS</sequence>
<accession>F5Y8V7</accession>
<protein>
    <submittedName>
        <fullName evidence="1">Uncharacterized protein</fullName>
    </submittedName>
</protein>
<organism evidence="1 2">
    <name type="scientific">Leadbettera azotonutricia (strain ATCC BAA-888 / DSM 13862 / ZAS-9)</name>
    <name type="common">Treponema azotonutricium</name>
    <dbReference type="NCBI Taxonomy" id="545695"/>
    <lineage>
        <taxon>Bacteria</taxon>
        <taxon>Pseudomonadati</taxon>
        <taxon>Spirochaetota</taxon>
        <taxon>Spirochaetia</taxon>
        <taxon>Spirochaetales</taxon>
        <taxon>Breznakiellaceae</taxon>
        <taxon>Leadbettera</taxon>
    </lineage>
</organism>
<dbReference type="OrthoDB" id="371237at2"/>
<gene>
    <name evidence="1" type="ordered locus">TREAZ_0927</name>
</gene>
<dbReference type="RefSeq" id="WP_015711054.1">
    <property type="nucleotide sequence ID" value="NC_015577.1"/>
</dbReference>
<reference evidence="2" key="1">
    <citation type="submission" date="2009-12" db="EMBL/GenBank/DDBJ databases">
        <title>Complete sequence of Treponema azotonutricium strain ZAS-9.</title>
        <authorList>
            <person name="Tetu S.G."/>
            <person name="Matson E."/>
            <person name="Ren Q."/>
            <person name="Seshadri R."/>
            <person name="Elbourne L."/>
            <person name="Hassan K.A."/>
            <person name="Durkin A."/>
            <person name="Radune D."/>
            <person name="Mohamoud Y."/>
            <person name="Shay R."/>
            <person name="Jin S."/>
            <person name="Zhang X."/>
            <person name="Lucey K."/>
            <person name="Ballor N.R."/>
            <person name="Ottesen E."/>
            <person name="Rosenthal R."/>
            <person name="Allen A."/>
            <person name="Leadbetter J.R."/>
            <person name="Paulsen I.T."/>
        </authorList>
    </citation>
    <scope>NUCLEOTIDE SEQUENCE [LARGE SCALE GENOMIC DNA]</scope>
    <source>
        <strain evidence="2">ATCC BAA-888 / DSM 13862 / ZAS-9</strain>
    </source>
</reference>
<evidence type="ECO:0000313" key="1">
    <source>
        <dbReference type="EMBL" id="AEF83268.1"/>
    </source>
</evidence>
<keyword evidence="2" id="KW-1185">Reference proteome</keyword>
<dbReference type="EMBL" id="CP001841">
    <property type="protein sequence ID" value="AEF83268.1"/>
    <property type="molecule type" value="Genomic_DNA"/>
</dbReference>
<proteinExistence type="predicted"/>
<dbReference type="Proteomes" id="UP000009222">
    <property type="component" value="Chromosome"/>
</dbReference>
<dbReference type="STRING" id="545695.TREAZ_0927"/>
<evidence type="ECO:0000313" key="2">
    <source>
        <dbReference type="Proteomes" id="UP000009222"/>
    </source>
</evidence>
<dbReference type="InParanoid" id="F5Y8V7"/>
<dbReference type="AlphaFoldDB" id="F5Y8V7"/>
<dbReference type="KEGG" id="taz:TREAZ_0927"/>
<reference evidence="1 2" key="2">
    <citation type="journal article" date="2011" name="ISME J.">
        <title>RNA-seq reveals cooperative metabolic interactions between two termite-gut spirochete species in co-culture.</title>
        <authorList>
            <person name="Rosenthal A.Z."/>
            <person name="Matson E.G."/>
            <person name="Eldar A."/>
            <person name="Leadbetter J.R."/>
        </authorList>
    </citation>
    <scope>NUCLEOTIDE SEQUENCE [LARGE SCALE GENOMIC DNA]</scope>
    <source>
        <strain evidence="2">ATCC BAA-888 / DSM 13862 / ZAS-9</strain>
    </source>
</reference>
<dbReference type="HOGENOM" id="CLU_162087_0_0_12"/>
<name>F5Y8V7_LEAAZ</name>
<dbReference type="eggNOG" id="ENOG5033I24">
    <property type="taxonomic scope" value="Bacteria"/>
</dbReference>